<feature type="transmembrane region" description="Helical" evidence="9">
    <location>
        <begin position="294"/>
        <end position="314"/>
    </location>
</feature>
<dbReference type="InterPro" id="IPR050297">
    <property type="entry name" value="LipidA_mod_glycosyltrf_83"/>
</dbReference>
<evidence type="ECO:0000256" key="4">
    <source>
        <dbReference type="ARBA" id="ARBA00022679"/>
    </source>
</evidence>
<dbReference type="Proteomes" id="UP000248889">
    <property type="component" value="Unassembled WGS sequence"/>
</dbReference>
<dbReference type="GO" id="GO:0016763">
    <property type="term" value="F:pentosyltransferase activity"/>
    <property type="evidence" value="ECO:0007669"/>
    <property type="project" value="TreeGrafter"/>
</dbReference>
<feature type="transmembrane region" description="Helical" evidence="9">
    <location>
        <begin position="363"/>
        <end position="382"/>
    </location>
</feature>
<feature type="region of interest" description="Disordered" evidence="8">
    <location>
        <begin position="1"/>
        <end position="102"/>
    </location>
</feature>
<dbReference type="EMBL" id="QKYN01000161">
    <property type="protein sequence ID" value="RAG81397.1"/>
    <property type="molecule type" value="Genomic_DNA"/>
</dbReference>
<reference evidence="11 12" key="1">
    <citation type="submission" date="2018-06" db="EMBL/GenBank/DDBJ databases">
        <title>Streptacidiphilus pinicola sp. nov., isolated from pine grove soil.</title>
        <authorList>
            <person name="Roh S.G."/>
            <person name="Park S."/>
            <person name="Kim M.-K."/>
            <person name="Yun B.-R."/>
            <person name="Park J."/>
            <person name="Kim M.J."/>
            <person name="Kim Y.S."/>
            <person name="Kim S.B."/>
        </authorList>
    </citation>
    <scope>NUCLEOTIDE SEQUENCE [LARGE SCALE GENOMIC DNA]</scope>
    <source>
        <strain evidence="11 12">MMS16-CNU450</strain>
    </source>
</reference>
<sequence length="622" mass="67234">MTPEPGPDGDESGWFTRSRPEPDPQNPIPHQQQRPEPQPYRPQPLPEYGGYGENGQHGHYAAAEPDRGGATLLQEEAAGGAGADDDEQYMWTHPDEEPRYPVTEAEPQADPFEEDHAEEEGAGRGARALRTAALLLVPSVVTLVVAGYQLGQRQLWQDESASWWAATLSWSQLLHLLGNIDIVLAPYYALMHLWVSVAGTSAVALRVPSLAAMCLSAGLLGLLGRRMFNARVGLVAGLLFAMLPVTSRYGQEARPYALTVLAVLAATLLLYRALDDPRADRWGGYALSLPFTGMFHLVAALVLAAHLVLVLVVARKRWGAWAAVVGFCAVPVLLIALLGHTQSAQVSWISTDLKSLPQFPGQFFQSTQGMYVVVGAALLGLFFARRYAFVLLTWTLVPPVLLFASRSMLNLFLPRYLLFTLPAWALLGAVGICGLAGLLGPRRKGVAVRQLVAGVAVVAALVAVSLPDQRTVRANPLAGQPDFQSAAGWLLGQQRPGDGIAFAGTRGVPIRTMAYNMRGSSLQPKDVFLAESPADSGTYEGKPCVVPSTCAAGVQRIWLISTSTTASFYDGLPTKQQMVLTQQFKVVSEQRFVGQLRVVLLERRPPATPSLPVKKPHTKAKH</sequence>
<feature type="transmembrane region" description="Helical" evidence="9">
    <location>
        <begin position="132"/>
        <end position="150"/>
    </location>
</feature>
<keyword evidence="2" id="KW-1003">Cell membrane</keyword>
<dbReference type="OrthoDB" id="5318634at2"/>
<feature type="transmembrane region" description="Helical" evidence="9">
    <location>
        <begin position="416"/>
        <end position="439"/>
    </location>
</feature>
<dbReference type="GO" id="GO:0005886">
    <property type="term" value="C:plasma membrane"/>
    <property type="evidence" value="ECO:0007669"/>
    <property type="project" value="UniProtKB-SubCell"/>
</dbReference>
<organism evidence="11 12">
    <name type="scientific">Streptacidiphilus pinicola</name>
    <dbReference type="NCBI Taxonomy" id="2219663"/>
    <lineage>
        <taxon>Bacteria</taxon>
        <taxon>Bacillati</taxon>
        <taxon>Actinomycetota</taxon>
        <taxon>Actinomycetes</taxon>
        <taxon>Kitasatosporales</taxon>
        <taxon>Streptomycetaceae</taxon>
        <taxon>Streptacidiphilus</taxon>
    </lineage>
</organism>
<evidence type="ECO:0000256" key="5">
    <source>
        <dbReference type="ARBA" id="ARBA00022692"/>
    </source>
</evidence>
<dbReference type="GO" id="GO:0009103">
    <property type="term" value="P:lipopolysaccharide biosynthetic process"/>
    <property type="evidence" value="ECO:0007669"/>
    <property type="project" value="UniProtKB-ARBA"/>
</dbReference>
<accession>A0A2X0IA65</accession>
<name>A0A2X0IA65_9ACTN</name>
<keyword evidence="5 9" id="KW-0812">Transmembrane</keyword>
<feature type="domain" description="Glycosyltransferase RgtA/B/C/D-like" evidence="10">
    <location>
        <begin position="189"/>
        <end position="330"/>
    </location>
</feature>
<dbReference type="GO" id="GO:0010041">
    <property type="term" value="P:response to iron(III) ion"/>
    <property type="evidence" value="ECO:0007669"/>
    <property type="project" value="TreeGrafter"/>
</dbReference>
<feature type="transmembrane region" description="Helical" evidence="9">
    <location>
        <begin position="228"/>
        <end position="245"/>
    </location>
</feature>
<evidence type="ECO:0000256" key="7">
    <source>
        <dbReference type="ARBA" id="ARBA00023136"/>
    </source>
</evidence>
<dbReference type="InterPro" id="IPR038731">
    <property type="entry name" value="RgtA/B/C-like"/>
</dbReference>
<evidence type="ECO:0000256" key="9">
    <source>
        <dbReference type="SAM" id="Phobius"/>
    </source>
</evidence>
<dbReference type="PANTHER" id="PTHR33908">
    <property type="entry name" value="MANNOSYLTRANSFERASE YKCB-RELATED"/>
    <property type="match status" value="1"/>
</dbReference>
<feature type="transmembrane region" description="Helical" evidence="9">
    <location>
        <begin position="387"/>
        <end position="404"/>
    </location>
</feature>
<keyword evidence="3" id="KW-0328">Glycosyltransferase</keyword>
<evidence type="ECO:0000256" key="1">
    <source>
        <dbReference type="ARBA" id="ARBA00004651"/>
    </source>
</evidence>
<keyword evidence="4" id="KW-0808">Transferase</keyword>
<dbReference type="AlphaFoldDB" id="A0A2X0IA65"/>
<dbReference type="RefSeq" id="WP_111506927.1">
    <property type="nucleotide sequence ID" value="NZ_QKYN01000161.1"/>
</dbReference>
<evidence type="ECO:0000313" key="11">
    <source>
        <dbReference type="EMBL" id="RAG81397.1"/>
    </source>
</evidence>
<dbReference type="Pfam" id="PF13231">
    <property type="entry name" value="PMT_2"/>
    <property type="match status" value="1"/>
</dbReference>
<evidence type="ECO:0000259" key="10">
    <source>
        <dbReference type="Pfam" id="PF13231"/>
    </source>
</evidence>
<dbReference type="PANTHER" id="PTHR33908:SF3">
    <property type="entry name" value="UNDECAPRENYL PHOSPHATE-ALPHA-4-AMINO-4-DEOXY-L-ARABINOSE ARABINOSYL TRANSFERASE"/>
    <property type="match status" value="1"/>
</dbReference>
<feature type="transmembrane region" description="Helical" evidence="9">
    <location>
        <begin position="321"/>
        <end position="343"/>
    </location>
</feature>
<evidence type="ECO:0000256" key="3">
    <source>
        <dbReference type="ARBA" id="ARBA00022676"/>
    </source>
</evidence>
<feature type="transmembrane region" description="Helical" evidence="9">
    <location>
        <begin position="446"/>
        <end position="466"/>
    </location>
</feature>
<comment type="subcellular location">
    <subcellularLocation>
        <location evidence="1">Cell membrane</location>
        <topology evidence="1">Multi-pass membrane protein</topology>
    </subcellularLocation>
</comment>
<evidence type="ECO:0000256" key="8">
    <source>
        <dbReference type="SAM" id="MobiDB-lite"/>
    </source>
</evidence>
<proteinExistence type="predicted"/>
<keyword evidence="7 9" id="KW-0472">Membrane</keyword>
<gene>
    <name evidence="11" type="ORF">DN069_33000</name>
</gene>
<feature type="compositionally biased region" description="Pro residues" evidence="8">
    <location>
        <begin position="36"/>
        <end position="45"/>
    </location>
</feature>
<protein>
    <recommendedName>
        <fullName evidence="10">Glycosyltransferase RgtA/B/C/D-like domain-containing protein</fullName>
    </recommendedName>
</protein>
<evidence type="ECO:0000313" key="12">
    <source>
        <dbReference type="Proteomes" id="UP000248889"/>
    </source>
</evidence>
<keyword evidence="6 9" id="KW-1133">Transmembrane helix</keyword>
<keyword evidence="12" id="KW-1185">Reference proteome</keyword>
<feature type="transmembrane region" description="Helical" evidence="9">
    <location>
        <begin position="203"/>
        <end position="222"/>
    </location>
</feature>
<evidence type="ECO:0000256" key="6">
    <source>
        <dbReference type="ARBA" id="ARBA00022989"/>
    </source>
</evidence>
<evidence type="ECO:0000256" key="2">
    <source>
        <dbReference type="ARBA" id="ARBA00022475"/>
    </source>
</evidence>
<feature type="transmembrane region" description="Helical" evidence="9">
    <location>
        <begin position="170"/>
        <end position="191"/>
    </location>
</feature>
<comment type="caution">
    <text evidence="11">The sequence shown here is derived from an EMBL/GenBank/DDBJ whole genome shotgun (WGS) entry which is preliminary data.</text>
</comment>
<feature type="transmembrane region" description="Helical" evidence="9">
    <location>
        <begin position="257"/>
        <end position="274"/>
    </location>
</feature>